<feature type="domain" description="SPFH" evidence="2">
    <location>
        <begin position="17"/>
        <end position="217"/>
    </location>
</feature>
<dbReference type="Pfam" id="PF13421">
    <property type="entry name" value="Band_7_1"/>
    <property type="match status" value="1"/>
</dbReference>
<proteinExistence type="predicted"/>
<organism evidence="3 4">
    <name type="scientific">Alkalicella caledoniensis</name>
    <dbReference type="NCBI Taxonomy" id="2731377"/>
    <lineage>
        <taxon>Bacteria</taxon>
        <taxon>Bacillati</taxon>
        <taxon>Bacillota</taxon>
        <taxon>Clostridia</taxon>
        <taxon>Eubacteriales</taxon>
        <taxon>Proteinivoracaceae</taxon>
        <taxon>Alkalicella</taxon>
    </lineage>
</organism>
<dbReference type="CDD" id="cd03408">
    <property type="entry name" value="SPFH_like_u1"/>
    <property type="match status" value="1"/>
</dbReference>
<protein>
    <submittedName>
        <fullName evidence="3">SPFH domain-containing protein</fullName>
    </submittedName>
</protein>
<sequence length="429" mass="46703">MAVVDVIRYDGNPDVFAWKHPSHELGNWTQLIVNESQEAILFKGGQALDLFTAGRHTLSTNNIPLLSKLVNLPFGGNSPFVAEVWYINKRFTLDVKWGTKDPIQLQDPQYKIFVPVRSFGQFGIQINDSRKFLVNLVGTMKSFDKTTLNNYFRGVLTTKIKDHISSYLVHKKISVLDINAYIDEISEHIQGRVAPTFEKFGISVENFYVNSINIPENDPGVAKLKDALARRAEMDIIGYNYQQQRSFDTLESAARNEGSGASNIMGAGIGMGMGLGIGGGMGNAMGQVTQNLKPEGNQTCVKCNAANPLNVKFCNNCGNNLTESKKENPAQNTCASCSEPMSSKGVFCPHCGSKHVMCPDCGKGNLEDSKVCRACGNGMPVPCNNCGESVQSGVNFCPNCGNSMVLRCGGCSVEVKPGQKFCHECGNVL</sequence>
<evidence type="ECO:0000259" key="1">
    <source>
        <dbReference type="Pfam" id="PF12773"/>
    </source>
</evidence>
<gene>
    <name evidence="3" type="ORF">HYG86_18130</name>
</gene>
<reference evidence="3 4" key="1">
    <citation type="submission" date="2020-07" db="EMBL/GenBank/DDBJ databases">
        <title>Alkalicella. sp. LB2 genome.</title>
        <authorList>
            <person name="Postec A."/>
            <person name="Quemeneur M."/>
        </authorList>
    </citation>
    <scope>NUCLEOTIDE SEQUENCE [LARGE SCALE GENOMIC DNA]</scope>
    <source>
        <strain evidence="3 4">LB2</strain>
    </source>
</reference>
<dbReference type="InterPro" id="IPR033880">
    <property type="entry name" value="SPFH_YdjI"/>
</dbReference>
<evidence type="ECO:0000259" key="2">
    <source>
        <dbReference type="Pfam" id="PF13421"/>
    </source>
</evidence>
<feature type="domain" description="DZANK-type" evidence="1">
    <location>
        <begin position="358"/>
        <end position="401"/>
    </location>
</feature>
<dbReference type="PANTHER" id="PTHR37826:SF2">
    <property type="entry name" value="ZINC-RIBBON DOMAIN-CONTAINING PROTEIN"/>
    <property type="match status" value="1"/>
</dbReference>
<dbReference type="SUPFAM" id="SSF117892">
    <property type="entry name" value="Band 7/SPFH domain"/>
    <property type="match status" value="1"/>
</dbReference>
<feature type="domain" description="DZANK-type" evidence="1">
    <location>
        <begin position="300"/>
        <end position="352"/>
    </location>
</feature>
<dbReference type="RefSeq" id="WP_213166947.1">
    <property type="nucleotide sequence ID" value="NZ_CP058559.1"/>
</dbReference>
<keyword evidence="4" id="KW-1185">Reference proteome</keyword>
<dbReference type="AlphaFoldDB" id="A0A7G9WCZ2"/>
<dbReference type="InterPro" id="IPR036013">
    <property type="entry name" value="Band_7/SPFH_dom_sf"/>
</dbReference>
<evidence type="ECO:0000313" key="4">
    <source>
        <dbReference type="Proteomes" id="UP000516160"/>
    </source>
</evidence>
<dbReference type="Proteomes" id="UP000516160">
    <property type="component" value="Chromosome"/>
</dbReference>
<dbReference type="Pfam" id="PF12773">
    <property type="entry name" value="DZR"/>
    <property type="match status" value="2"/>
</dbReference>
<accession>A0A7G9WCZ2</accession>
<name>A0A7G9WCZ2_ALKCA</name>
<dbReference type="EMBL" id="CP058559">
    <property type="protein sequence ID" value="QNO16554.1"/>
    <property type="molecule type" value="Genomic_DNA"/>
</dbReference>
<dbReference type="KEGG" id="acae:HYG86_18130"/>
<evidence type="ECO:0000313" key="3">
    <source>
        <dbReference type="EMBL" id="QNO16554.1"/>
    </source>
</evidence>
<dbReference type="InterPro" id="IPR025874">
    <property type="entry name" value="DZR"/>
</dbReference>
<dbReference type="PANTHER" id="PTHR37826">
    <property type="entry name" value="FLOTILLIN BAND_7_5 DOMAIN PROTEIN"/>
    <property type="match status" value="1"/>
</dbReference>